<dbReference type="EC" id="4.1.1.8" evidence="6"/>
<keyword evidence="2" id="KW-0479">Metal-binding</keyword>
<keyword evidence="4 6" id="KW-0456">Lyase</keyword>
<dbReference type="GO" id="GO:0030976">
    <property type="term" value="F:thiamine pyrophosphate binding"/>
    <property type="evidence" value="ECO:0007669"/>
    <property type="project" value="InterPro"/>
</dbReference>
<dbReference type="GO" id="GO:0008949">
    <property type="term" value="F:oxalyl-CoA decarboxylase activity"/>
    <property type="evidence" value="ECO:0007669"/>
    <property type="project" value="UniProtKB-EC"/>
</dbReference>
<dbReference type="AlphaFoldDB" id="A0A376NSQ4"/>
<evidence type="ECO:0000313" key="7">
    <source>
        <dbReference type="Proteomes" id="UP000254428"/>
    </source>
</evidence>
<protein>
    <submittedName>
        <fullName evidence="6">Oxalyl-CoA decarboxylase</fullName>
        <ecNumber evidence="6">4.1.1.8</ecNumber>
    </submittedName>
</protein>
<dbReference type="InterPro" id="IPR011766">
    <property type="entry name" value="TPP_enzyme_TPP-bd"/>
</dbReference>
<dbReference type="InterPro" id="IPR029061">
    <property type="entry name" value="THDP-binding"/>
</dbReference>
<evidence type="ECO:0000256" key="1">
    <source>
        <dbReference type="ARBA" id="ARBA00001964"/>
    </source>
</evidence>
<comment type="cofactor">
    <cofactor evidence="1">
        <name>thiamine diphosphate</name>
        <dbReference type="ChEBI" id="CHEBI:58937"/>
    </cofactor>
</comment>
<evidence type="ECO:0000256" key="4">
    <source>
        <dbReference type="ARBA" id="ARBA00023239"/>
    </source>
</evidence>
<name>A0A376NSQ4_ECOLX</name>
<evidence type="ECO:0000259" key="5">
    <source>
        <dbReference type="Pfam" id="PF02775"/>
    </source>
</evidence>
<dbReference type="SUPFAM" id="SSF52518">
    <property type="entry name" value="Thiamin diphosphate-binding fold (THDP-binding)"/>
    <property type="match status" value="1"/>
</dbReference>
<keyword evidence="3" id="KW-0460">Magnesium</keyword>
<feature type="domain" description="Thiamine pyrophosphate enzyme TPP-binding" evidence="5">
    <location>
        <begin position="78"/>
        <end position="215"/>
    </location>
</feature>
<evidence type="ECO:0000256" key="2">
    <source>
        <dbReference type="ARBA" id="ARBA00022723"/>
    </source>
</evidence>
<dbReference type="CDD" id="cd02004">
    <property type="entry name" value="TPP_BZL_OCoD_HPCL"/>
    <property type="match status" value="1"/>
</dbReference>
<dbReference type="GO" id="GO:0046872">
    <property type="term" value="F:metal ion binding"/>
    <property type="evidence" value="ECO:0007669"/>
    <property type="project" value="UniProtKB-KW"/>
</dbReference>
<dbReference type="GO" id="GO:0033611">
    <property type="term" value="P:oxalate catabolic process"/>
    <property type="evidence" value="ECO:0007669"/>
    <property type="project" value="TreeGrafter"/>
</dbReference>
<evidence type="ECO:0000313" key="6">
    <source>
        <dbReference type="EMBL" id="STH69190.1"/>
    </source>
</evidence>
<dbReference type="Gene3D" id="3.40.50.970">
    <property type="match status" value="1"/>
</dbReference>
<dbReference type="PANTHER" id="PTHR43710:SF2">
    <property type="entry name" value="2-HYDROXYACYL-COA LYASE 1"/>
    <property type="match status" value="1"/>
</dbReference>
<dbReference type="FunFam" id="3.40.50.970:FF:000042">
    <property type="entry name" value="Oxalyl-CoA decarboxylase"/>
    <property type="match status" value="1"/>
</dbReference>
<dbReference type="Proteomes" id="UP000254428">
    <property type="component" value="Unassembled WGS sequence"/>
</dbReference>
<dbReference type="Pfam" id="PF02775">
    <property type="entry name" value="TPP_enzyme_C"/>
    <property type="match status" value="1"/>
</dbReference>
<reference evidence="6 7" key="1">
    <citation type="submission" date="2018-06" db="EMBL/GenBank/DDBJ databases">
        <authorList>
            <consortium name="Pathogen Informatics"/>
            <person name="Doyle S."/>
        </authorList>
    </citation>
    <scope>NUCLEOTIDE SEQUENCE [LARGE SCALE GENOMIC DNA]</scope>
    <source>
        <strain evidence="6 7">NCTC11341</strain>
    </source>
</reference>
<proteinExistence type="predicted"/>
<gene>
    <name evidence="6" type="primary">oxc_1</name>
    <name evidence="6" type="ORF">NCTC11341_00690</name>
</gene>
<organism evidence="6 7">
    <name type="scientific">Escherichia coli</name>
    <dbReference type="NCBI Taxonomy" id="562"/>
    <lineage>
        <taxon>Bacteria</taxon>
        <taxon>Pseudomonadati</taxon>
        <taxon>Pseudomonadota</taxon>
        <taxon>Gammaproteobacteria</taxon>
        <taxon>Enterobacterales</taxon>
        <taxon>Enterobacteriaceae</taxon>
        <taxon>Escherichia</taxon>
    </lineage>
</organism>
<dbReference type="GO" id="GO:0001561">
    <property type="term" value="P:fatty acid alpha-oxidation"/>
    <property type="evidence" value="ECO:0007669"/>
    <property type="project" value="TreeGrafter"/>
</dbReference>
<accession>A0A376NSQ4</accession>
<evidence type="ECO:0000256" key="3">
    <source>
        <dbReference type="ARBA" id="ARBA00022842"/>
    </source>
</evidence>
<dbReference type="PANTHER" id="PTHR43710">
    <property type="entry name" value="2-HYDROXYACYL-COA LYASE"/>
    <property type="match status" value="1"/>
</dbReference>
<dbReference type="EMBL" id="UGBT01000002">
    <property type="protein sequence ID" value="STH69190.1"/>
    <property type="molecule type" value="Genomic_DNA"/>
</dbReference>
<dbReference type="InterPro" id="IPR045025">
    <property type="entry name" value="HACL1-like"/>
</dbReference>
<sequence length="239" mass="26095">MQGMLAELKQNTFTTPLVWRDILNIHKQQNAQKMHEKLSTDTQPLNYFNALSAVRDVLRENQDIYLVNEGANTLDNARNIIDMYKPRRRLDCGTWGVMGIGMGYAIGASVTSGSPVVAIEGDSAFGFSGMEIETICRYNLPVTIVIFNNGGIYRGDGVDLSGAGAPSPTDLLHHARYDKLMDAFRGVGYNVTTTDELRHALTTGIQSRKPTIINVVIDPAAGTESGHITKLNPKQVAGN</sequence>